<feature type="transmembrane region" description="Helical" evidence="1">
    <location>
        <begin position="619"/>
        <end position="641"/>
    </location>
</feature>
<protein>
    <submittedName>
        <fullName evidence="3">Membrane protein</fullName>
    </submittedName>
</protein>
<dbReference type="OrthoDB" id="9810200at2"/>
<dbReference type="Proteomes" id="UP000032061">
    <property type="component" value="Unassembled WGS sequence"/>
</dbReference>
<dbReference type="PANTHER" id="PTHR37464">
    <property type="entry name" value="BLL2463 PROTEIN"/>
    <property type="match status" value="1"/>
</dbReference>
<gene>
    <name evidence="4" type="ORF">B0A73_07150</name>
    <name evidence="3" type="ORF">IW18_12315</name>
</gene>
<keyword evidence="1" id="KW-1133">Transmembrane helix</keyword>
<keyword evidence="6" id="KW-1185">Reference proteome</keyword>
<accession>A0A0D0EEP3</accession>
<comment type="caution">
    <text evidence="3">The sequence shown here is derived from an EMBL/GenBank/DDBJ whole genome shotgun (WGS) entry which is preliminary data.</text>
</comment>
<keyword evidence="1" id="KW-0812">Transmembrane</keyword>
<feature type="transmembrane region" description="Helical" evidence="1">
    <location>
        <begin position="6"/>
        <end position="24"/>
    </location>
</feature>
<feature type="transmembrane region" description="Helical" evidence="1">
    <location>
        <begin position="57"/>
        <end position="78"/>
    </location>
</feature>
<dbReference type="InterPro" id="IPR024163">
    <property type="entry name" value="Aerotolerance_reg_N"/>
</dbReference>
<dbReference type="AlphaFoldDB" id="A0A0D0EEP3"/>
<dbReference type="Pfam" id="PF07584">
    <property type="entry name" value="BatA"/>
    <property type="match status" value="1"/>
</dbReference>
<reference evidence="3 5" key="1">
    <citation type="submission" date="2015-01" db="EMBL/GenBank/DDBJ databases">
        <title>Genome of Flavobacterium hibernum DSM 12611.</title>
        <authorList>
            <person name="Stropko S.J."/>
            <person name="Pipes S.E."/>
            <person name="Newman J.D."/>
        </authorList>
    </citation>
    <scope>NUCLEOTIDE SEQUENCE [LARGE SCALE GENOMIC DNA]</scope>
    <source>
        <strain evidence="3 5">DSM 12611</strain>
    </source>
</reference>
<dbReference type="EMBL" id="MUGX01000009">
    <property type="protein sequence ID" value="OXA89345.1"/>
    <property type="molecule type" value="Genomic_DNA"/>
</dbReference>
<organism evidence="3 5">
    <name type="scientific">Flavobacterium hibernum</name>
    <dbReference type="NCBI Taxonomy" id="37752"/>
    <lineage>
        <taxon>Bacteria</taxon>
        <taxon>Pseudomonadati</taxon>
        <taxon>Bacteroidota</taxon>
        <taxon>Flavobacteriia</taxon>
        <taxon>Flavobacteriales</taxon>
        <taxon>Flavobacteriaceae</taxon>
        <taxon>Flavobacterium</taxon>
    </lineage>
</organism>
<evidence type="ECO:0000313" key="6">
    <source>
        <dbReference type="Proteomes" id="UP000198302"/>
    </source>
</evidence>
<dbReference type="Proteomes" id="UP000198302">
    <property type="component" value="Unassembled WGS sequence"/>
</dbReference>
<dbReference type="InterPro" id="IPR029062">
    <property type="entry name" value="Class_I_gatase-like"/>
</dbReference>
<dbReference type="InterPro" id="IPR036465">
    <property type="entry name" value="vWFA_dom_sf"/>
</dbReference>
<evidence type="ECO:0000313" key="4">
    <source>
        <dbReference type="EMBL" id="OXA89345.1"/>
    </source>
</evidence>
<dbReference type="SUPFAM" id="SSF52317">
    <property type="entry name" value="Class I glutamine amidotransferase-like"/>
    <property type="match status" value="1"/>
</dbReference>
<evidence type="ECO:0000313" key="3">
    <source>
        <dbReference type="EMBL" id="KIO52704.1"/>
    </source>
</evidence>
<reference evidence="4 6" key="2">
    <citation type="submission" date="2016-11" db="EMBL/GenBank/DDBJ databases">
        <title>Whole genomes of Flavobacteriaceae.</title>
        <authorList>
            <person name="Stine C."/>
            <person name="Li C."/>
            <person name="Tadesse D."/>
        </authorList>
    </citation>
    <scope>NUCLEOTIDE SEQUENCE [LARGE SCALE GENOMIC DNA]</scope>
    <source>
        <strain evidence="4 6">ATCC 51468</strain>
    </source>
</reference>
<evidence type="ECO:0000256" key="1">
    <source>
        <dbReference type="SAM" id="Phobius"/>
    </source>
</evidence>
<dbReference type="PANTHER" id="PTHR37464:SF1">
    <property type="entry name" value="BLL2463 PROTEIN"/>
    <property type="match status" value="1"/>
</dbReference>
<evidence type="ECO:0000259" key="2">
    <source>
        <dbReference type="Pfam" id="PF07584"/>
    </source>
</evidence>
<sequence length="642" mass="73111">MHFKHPEILYFLFLLIVPILVHLFQLRRFKISYFSNVRFLKELSIQTRKSSKIKKRLLLATRLLLLTCIILAFAQPFFEAKDAKNATNEMYIILDNSFSMQAKGKKGELLKRTVQELLENTPENTQFSLLTNTENFWNTDIKSSKSALQNLQYSATPFELPSIMAKIKAHKSAYKKDIVIITDAVGLTDKDVKNIDTDEKPYFIVPEAEQKNNIAIDSVFINQTLENFYEISVNLSAYGEDFKPVSMALYNQNKLIAKTIINFDAKKKKINFTIPKEAFDGYVTIEDNGLTYDNKLYFSISKAKKTNVISIGEPEKSNFLARIFTSGEFNYNNYSITNLDYNSLDKQNTIILNELVEIPQALQTTLKAFVTKGGNLVVIPSKKTSISNLNTFLGNFGKIQFGALENKSKLITKINFDHPLFAGVFENKITNFQYPKTANSYNISSPYPAVLSYEDQSVFVTTIQNPVSGITVFSAPINSTNSNFQQSPLIVPLFYKMGQNNQKTGVNALTIGNNQPYFVDILLTKDAILEVKGNEDSFIPIQQILNNKVKLTFNDFPETAGNYSIFDKKVWIENLSFNYKRSESDLSKVNTNVVSDFKTADTISTIFNTLQTERTESQIWKWFVIFALLFLALEMAIIKFVK</sequence>
<feature type="domain" description="Aerotolerance regulator N-terminal" evidence="2">
    <location>
        <begin position="1"/>
        <end position="76"/>
    </location>
</feature>
<dbReference type="InterPro" id="IPR011933">
    <property type="entry name" value="Double_TM_dom"/>
</dbReference>
<keyword evidence="1" id="KW-0472">Membrane</keyword>
<dbReference type="NCBIfam" id="TIGR02226">
    <property type="entry name" value="two_anch"/>
    <property type="match status" value="1"/>
</dbReference>
<evidence type="ECO:0000313" key="5">
    <source>
        <dbReference type="Proteomes" id="UP000032061"/>
    </source>
</evidence>
<dbReference type="EMBL" id="JPRK01000009">
    <property type="protein sequence ID" value="KIO52704.1"/>
    <property type="molecule type" value="Genomic_DNA"/>
</dbReference>
<proteinExistence type="predicted"/>
<dbReference type="STRING" id="37752.IW18_12315"/>
<dbReference type="RefSeq" id="WP_041518073.1">
    <property type="nucleotide sequence ID" value="NZ_JPRK01000009.1"/>
</dbReference>
<name>A0A0D0EEP3_9FLAO</name>
<dbReference type="SUPFAM" id="SSF53300">
    <property type="entry name" value="vWA-like"/>
    <property type="match status" value="1"/>
</dbReference>